<gene>
    <name evidence="3" type="ORF">PsYK624_120370</name>
</gene>
<feature type="compositionally biased region" description="Low complexity" evidence="1">
    <location>
        <begin position="404"/>
        <end position="420"/>
    </location>
</feature>
<name>A0A9P3LJ45_9APHY</name>
<organism evidence="3 4">
    <name type="scientific">Phanerochaete sordida</name>
    <dbReference type="NCBI Taxonomy" id="48140"/>
    <lineage>
        <taxon>Eukaryota</taxon>
        <taxon>Fungi</taxon>
        <taxon>Dikarya</taxon>
        <taxon>Basidiomycota</taxon>
        <taxon>Agaricomycotina</taxon>
        <taxon>Agaricomycetes</taxon>
        <taxon>Polyporales</taxon>
        <taxon>Phanerochaetaceae</taxon>
        <taxon>Phanerochaete</taxon>
    </lineage>
</organism>
<proteinExistence type="predicted"/>
<dbReference type="OrthoDB" id="2802478at2759"/>
<keyword evidence="2" id="KW-1133">Transmembrane helix</keyword>
<keyword evidence="2" id="KW-0812">Transmembrane</keyword>
<feature type="region of interest" description="Disordered" evidence="1">
    <location>
        <begin position="105"/>
        <end position="127"/>
    </location>
</feature>
<evidence type="ECO:0000256" key="2">
    <source>
        <dbReference type="SAM" id="Phobius"/>
    </source>
</evidence>
<comment type="caution">
    <text evidence="3">The sequence shown here is derived from an EMBL/GenBank/DDBJ whole genome shotgun (WGS) entry which is preliminary data.</text>
</comment>
<protein>
    <submittedName>
        <fullName evidence="3">Uncharacterized protein</fullName>
    </submittedName>
</protein>
<reference evidence="3 4" key="1">
    <citation type="submission" date="2021-08" db="EMBL/GenBank/DDBJ databases">
        <title>Draft Genome Sequence of Phanerochaete sordida strain YK-624.</title>
        <authorList>
            <person name="Mori T."/>
            <person name="Dohra H."/>
            <person name="Suzuki T."/>
            <person name="Kawagishi H."/>
            <person name="Hirai H."/>
        </authorList>
    </citation>
    <scope>NUCLEOTIDE SEQUENCE [LARGE SCALE GENOMIC DNA]</scope>
    <source>
        <strain evidence="3 4">YK-624</strain>
    </source>
</reference>
<evidence type="ECO:0000256" key="1">
    <source>
        <dbReference type="SAM" id="MobiDB-lite"/>
    </source>
</evidence>
<feature type="region of interest" description="Disordered" evidence="1">
    <location>
        <begin position="403"/>
        <end position="439"/>
    </location>
</feature>
<evidence type="ECO:0000313" key="3">
    <source>
        <dbReference type="EMBL" id="GJE95847.1"/>
    </source>
</evidence>
<accession>A0A9P3LJ45</accession>
<keyword evidence="2" id="KW-0472">Membrane</keyword>
<sequence>MSATNVEDEYNAMAFCPNPPFPSADYSPTYQVCALGPPHMAPASRNRKSKTNSKHRTGERHGSTGGPMSTVEHETSPIAGSRGALWRTGYIMKHLERRAGPAAERIDHAPPPYIAPPELHAGTLPADSPTALPTPGTPAAVPVPGLGSAPSPTRGTNVGLVAGLLVGGAALLGVLAALGLIYWRRKAKNIRALSANVTPWKPHVSSAEVSSLSMSSSFGNFVLVSTTASEEEYLKLPSPDFKESFEDEEAKPVPRKPVKLSLSDPRRFSSPSLGATFMRAFHHSTAAGLTASVSAPPSPSLDTRDRSLHVQRQKAAELAQMVRMKFVKEELPVNGNSCPELASFAKRPALTAGLGIVHEQSEVDIANTLLCALDRYSVAFDAESPTVPITNLFQVDRHGKVVRRSAAPSPVSPASDASPRTPLQRNELSDNGSIATEDEDIDDVNDAVIVRLGQARSMEIKPERGMLVSLHTSSSLASPPPTSLSTSVLLPSAAPVGATIVRPKSTSAIPVPAPLLSPIATSPTSLSADIEETLEERVFAYRPSGPWSKANYQLTTPGQVRALTEALALAKPHTPHHQQQAWPWPAHRSAALDPEHGDD</sequence>
<dbReference type="AlphaFoldDB" id="A0A9P3LJ45"/>
<feature type="region of interest" description="Disordered" evidence="1">
    <location>
        <begin position="38"/>
        <end position="76"/>
    </location>
</feature>
<dbReference type="Proteomes" id="UP000703269">
    <property type="component" value="Unassembled WGS sequence"/>
</dbReference>
<feature type="transmembrane region" description="Helical" evidence="2">
    <location>
        <begin position="158"/>
        <end position="183"/>
    </location>
</feature>
<feature type="compositionally biased region" description="Polar residues" evidence="1">
    <location>
        <begin position="421"/>
        <end position="434"/>
    </location>
</feature>
<evidence type="ECO:0000313" key="4">
    <source>
        <dbReference type="Proteomes" id="UP000703269"/>
    </source>
</evidence>
<feature type="region of interest" description="Disordered" evidence="1">
    <location>
        <begin position="571"/>
        <end position="599"/>
    </location>
</feature>
<keyword evidence="4" id="KW-1185">Reference proteome</keyword>
<dbReference type="EMBL" id="BPQB01000053">
    <property type="protein sequence ID" value="GJE95847.1"/>
    <property type="molecule type" value="Genomic_DNA"/>
</dbReference>
<feature type="compositionally biased region" description="Basic residues" evidence="1">
    <location>
        <begin position="45"/>
        <end position="58"/>
    </location>
</feature>